<comment type="caution">
    <text evidence="2">The sequence shown here is derived from an EMBL/GenBank/DDBJ whole genome shotgun (WGS) entry which is preliminary data.</text>
</comment>
<feature type="domain" description="Calcineurin-like phosphoesterase" evidence="1">
    <location>
        <begin position="34"/>
        <end position="124"/>
    </location>
</feature>
<dbReference type="PANTHER" id="PTHR39323">
    <property type="entry name" value="BLR1149 PROTEIN"/>
    <property type="match status" value="1"/>
</dbReference>
<dbReference type="CDD" id="cd07391">
    <property type="entry name" value="MPP_PF1019"/>
    <property type="match status" value="1"/>
</dbReference>
<dbReference type="GO" id="GO:0016874">
    <property type="term" value="F:ligase activity"/>
    <property type="evidence" value="ECO:0007669"/>
    <property type="project" value="UniProtKB-KW"/>
</dbReference>
<dbReference type="RefSeq" id="WP_307602607.1">
    <property type="nucleotide sequence ID" value="NZ_JAUSRD010000009.1"/>
</dbReference>
<name>A0AAW8CVY6_9BURK</name>
<keyword evidence="2" id="KW-0436">Ligase</keyword>
<dbReference type="Gene3D" id="3.60.21.10">
    <property type="match status" value="1"/>
</dbReference>
<dbReference type="InterPro" id="IPR029052">
    <property type="entry name" value="Metallo-depent_PP-like"/>
</dbReference>
<reference evidence="2" key="1">
    <citation type="submission" date="2023-07" db="EMBL/GenBank/DDBJ databases">
        <title>Sorghum-associated microbial communities from plants grown in Nebraska, USA.</title>
        <authorList>
            <person name="Schachtman D."/>
        </authorList>
    </citation>
    <scope>NUCLEOTIDE SEQUENCE</scope>
    <source>
        <strain evidence="2">DS3754</strain>
    </source>
</reference>
<dbReference type="EMBL" id="JAUSRD010000009">
    <property type="protein sequence ID" value="MDP9894609.1"/>
    <property type="molecule type" value="Genomic_DNA"/>
</dbReference>
<dbReference type="Pfam" id="PF00149">
    <property type="entry name" value="Metallophos"/>
    <property type="match status" value="1"/>
</dbReference>
<dbReference type="SUPFAM" id="SSF56300">
    <property type="entry name" value="Metallo-dependent phosphatases"/>
    <property type="match status" value="1"/>
</dbReference>
<organism evidence="2 3">
    <name type="scientific">Variovorax boronicumulans</name>
    <dbReference type="NCBI Taxonomy" id="436515"/>
    <lineage>
        <taxon>Bacteria</taxon>
        <taxon>Pseudomonadati</taxon>
        <taxon>Pseudomonadota</taxon>
        <taxon>Betaproteobacteria</taxon>
        <taxon>Burkholderiales</taxon>
        <taxon>Comamonadaceae</taxon>
        <taxon>Variovorax</taxon>
    </lineage>
</organism>
<proteinExistence type="predicted"/>
<dbReference type="AlphaFoldDB" id="A0AAW8CVY6"/>
<sequence length="227" mass="24552">MTSSHLTASTLAVQWAGELLHLLPERALWWPGGRVLFIADLHIGKAATYRALGQPVPGGTTQENLARLDDLIARHDPGHIVFLGDFLHAAQARTPQVLAALEAWRGTNASLAMTLVRGNHDSRAGDPPAALGIEVVDEPFLLGPFACCHHPQSHATHFVLAGHLHPACRLYGRGRDSVRLPCFVSDARQAVLPAFGEFTGGWLMETAPERRFYAVGGETVWALPPSD</sequence>
<accession>A0AAW8CVY6</accession>
<dbReference type="PANTHER" id="PTHR39323:SF1">
    <property type="entry name" value="BLR1149 PROTEIN"/>
    <property type="match status" value="1"/>
</dbReference>
<evidence type="ECO:0000313" key="2">
    <source>
        <dbReference type="EMBL" id="MDP9894609.1"/>
    </source>
</evidence>
<evidence type="ECO:0000313" key="3">
    <source>
        <dbReference type="Proteomes" id="UP001242045"/>
    </source>
</evidence>
<dbReference type="Proteomes" id="UP001242045">
    <property type="component" value="Unassembled WGS sequence"/>
</dbReference>
<dbReference type="GO" id="GO:0016787">
    <property type="term" value="F:hydrolase activity"/>
    <property type="evidence" value="ECO:0007669"/>
    <property type="project" value="InterPro"/>
</dbReference>
<protein>
    <submittedName>
        <fullName evidence="2">DNA ligase-associated metallophosphoesterase</fullName>
    </submittedName>
</protein>
<dbReference type="InterPro" id="IPR026336">
    <property type="entry name" value="PdeM-like"/>
</dbReference>
<dbReference type="InterPro" id="IPR024173">
    <property type="entry name" value="Pesterase_MJ0037-like"/>
</dbReference>
<evidence type="ECO:0000259" key="1">
    <source>
        <dbReference type="Pfam" id="PF00149"/>
    </source>
</evidence>
<dbReference type="NCBIfam" id="TIGR04123">
    <property type="entry name" value="P_estr_lig_assc"/>
    <property type="match status" value="1"/>
</dbReference>
<dbReference type="PIRSF" id="PIRSF000887">
    <property type="entry name" value="Pesterase_MJ0037"/>
    <property type="match status" value="1"/>
</dbReference>
<gene>
    <name evidence="2" type="ORF">J2W31_003733</name>
</gene>
<dbReference type="InterPro" id="IPR004843">
    <property type="entry name" value="Calcineurin-like_PHP"/>
</dbReference>